<dbReference type="EMBL" id="CP022759">
    <property type="protein sequence ID" value="AXV81101.1"/>
    <property type="molecule type" value="Genomic_DNA"/>
</dbReference>
<dbReference type="Proteomes" id="UP000261758">
    <property type="component" value="Chromosome"/>
</dbReference>
<accession>A0AAD0S595</accession>
<protein>
    <recommendedName>
        <fullName evidence="2">NTF2 fold domain-containing protein</fullName>
    </recommendedName>
</protein>
<feature type="transmembrane region" description="Helical" evidence="1">
    <location>
        <begin position="20"/>
        <end position="42"/>
    </location>
</feature>
<feature type="domain" description="NTF2 fold" evidence="2">
    <location>
        <begin position="73"/>
        <end position="139"/>
    </location>
</feature>
<evidence type="ECO:0000256" key="1">
    <source>
        <dbReference type="SAM" id="Phobius"/>
    </source>
</evidence>
<evidence type="ECO:0000313" key="3">
    <source>
        <dbReference type="EMBL" id="AXV81101.1"/>
    </source>
</evidence>
<keyword evidence="1" id="KW-1133">Transmembrane helix</keyword>
<proteinExistence type="predicted"/>
<name>A0AAD0S595_RALSL</name>
<evidence type="ECO:0000259" key="2">
    <source>
        <dbReference type="Pfam" id="PF15631"/>
    </source>
</evidence>
<organism evidence="3 4">
    <name type="scientific">Ralstonia solanacearum</name>
    <name type="common">Pseudomonas solanacearum</name>
    <dbReference type="NCBI Taxonomy" id="305"/>
    <lineage>
        <taxon>Bacteria</taxon>
        <taxon>Pseudomonadati</taxon>
        <taxon>Pseudomonadota</taxon>
        <taxon>Betaproteobacteria</taxon>
        <taxon>Burkholderiales</taxon>
        <taxon>Burkholderiaceae</taxon>
        <taxon>Ralstonia</taxon>
        <taxon>Ralstonia solanacearum species complex</taxon>
    </lineage>
</organism>
<sequence>MQPYYSDGIYVAAGWNDPMRYFITFLILCAVTLFNLLSATLVSAQEKLSENEIVRMNGSSHIPEKGVIPDEQTAKKVAEAILVSIYGQEAIERQKPFRVVLLCNIWIVTGYLPPDQLGGVFRIEIAKQDGHVIQVMHGK</sequence>
<dbReference type="Pfam" id="PF15631">
    <property type="entry name" value="Imm-NTF2-2"/>
    <property type="match status" value="1"/>
</dbReference>
<keyword evidence="1" id="KW-0472">Membrane</keyword>
<evidence type="ECO:0000313" key="4">
    <source>
        <dbReference type="Proteomes" id="UP000261758"/>
    </source>
</evidence>
<gene>
    <name evidence="3" type="ORF">CJO77_05785</name>
</gene>
<dbReference type="InterPro" id="IPR028921">
    <property type="entry name" value="NTF2_fold_dom"/>
</dbReference>
<keyword evidence="1" id="KW-0812">Transmembrane</keyword>
<dbReference type="AlphaFoldDB" id="A0AAD0S595"/>
<reference evidence="3 4" key="1">
    <citation type="submission" date="2017-08" db="EMBL/GenBank/DDBJ databases">
        <title>Genome sequences of Ralstonia solanacearum Species Complex (RSSC) isolated from Potato bacterial wilts in Korea.</title>
        <authorList>
            <person name="Cho H."/>
            <person name="Song E.-S."/>
            <person name="Lee Y.K."/>
            <person name="Lee S."/>
            <person name="Lee S.-W."/>
            <person name="Jo A."/>
            <person name="Kim J.-G."/>
            <person name="Hwang I."/>
        </authorList>
    </citation>
    <scope>NUCLEOTIDE SEQUENCE [LARGE SCALE GENOMIC DNA]</scope>
    <source>
        <strain evidence="3 4">T98</strain>
    </source>
</reference>